<dbReference type="GeneTree" id="ENSGT01030000234827"/>
<dbReference type="AlphaFoldDB" id="A0A8C7X7K5"/>
<reference evidence="1" key="2">
    <citation type="submission" date="2025-09" db="UniProtKB">
        <authorList>
            <consortium name="Ensembl"/>
        </authorList>
    </citation>
    <scope>IDENTIFICATION</scope>
</reference>
<dbReference type="InterPro" id="IPR004244">
    <property type="entry name" value="Transposase_22"/>
</dbReference>
<proteinExistence type="predicted"/>
<reference evidence="1" key="1">
    <citation type="submission" date="2025-08" db="UniProtKB">
        <authorList>
            <consortium name="Ensembl"/>
        </authorList>
    </citation>
    <scope>IDENTIFICATION</scope>
</reference>
<evidence type="ECO:0000313" key="1">
    <source>
        <dbReference type="Ensembl" id="ENSOSIP00000009185.1"/>
    </source>
</evidence>
<accession>A0A8C7X7K5</accession>
<evidence type="ECO:0000313" key="2">
    <source>
        <dbReference type="Proteomes" id="UP000694383"/>
    </source>
</evidence>
<dbReference type="Ensembl" id="ENSOSIT00000009786.1">
    <property type="protein sequence ID" value="ENSOSIP00000009185.1"/>
    <property type="gene ID" value="ENSOSIG00000005852.1"/>
</dbReference>
<dbReference type="Gene3D" id="3.30.250.20">
    <property type="entry name" value="L1 transposable element, C-terminal domain"/>
    <property type="match status" value="1"/>
</dbReference>
<sequence>FESKTSSRTFRQVLDNTSGLEKVQLNLALLEDYNRRNNMRITGIPNNAEGGNVVAFLQESLPKWLPSLANKTIEIERAHRVQTMILRLFRHADRTAILNGARAAARNGPIQHAGNTPRFYADYSAQMSQRRKAFSRIQKKLRGKGIMSFLIYPATLRISLHGEQHYFTTPDAKLIKFDLNGPRFNLENSSVLNKSVIVTYLVMLRIFYIVNVRSI</sequence>
<dbReference type="Proteomes" id="UP000694383">
    <property type="component" value="Unplaced"/>
</dbReference>
<name>A0A8C7X7K5_9TELE</name>
<dbReference type="Gene3D" id="3.30.70.1820">
    <property type="entry name" value="L1 transposable element, RRM domain"/>
    <property type="match status" value="1"/>
</dbReference>
<organism evidence="1 2">
    <name type="scientific">Oryzias sinensis</name>
    <name type="common">Chinese medaka</name>
    <dbReference type="NCBI Taxonomy" id="183150"/>
    <lineage>
        <taxon>Eukaryota</taxon>
        <taxon>Metazoa</taxon>
        <taxon>Chordata</taxon>
        <taxon>Craniata</taxon>
        <taxon>Vertebrata</taxon>
        <taxon>Euteleostomi</taxon>
        <taxon>Actinopterygii</taxon>
        <taxon>Neopterygii</taxon>
        <taxon>Teleostei</taxon>
        <taxon>Neoteleostei</taxon>
        <taxon>Acanthomorphata</taxon>
        <taxon>Ovalentaria</taxon>
        <taxon>Atherinomorphae</taxon>
        <taxon>Beloniformes</taxon>
        <taxon>Adrianichthyidae</taxon>
        <taxon>Oryziinae</taxon>
        <taxon>Oryzias</taxon>
    </lineage>
</organism>
<protein>
    <submittedName>
        <fullName evidence="1">Uncharacterized protein</fullName>
    </submittedName>
</protein>
<keyword evidence="2" id="KW-1185">Reference proteome</keyword>
<dbReference type="InterPro" id="IPR042566">
    <property type="entry name" value="L1_C"/>
</dbReference>
<dbReference type="PANTHER" id="PTHR11505">
    <property type="entry name" value="L1 TRANSPOSABLE ELEMENT-RELATED"/>
    <property type="match status" value="1"/>
</dbReference>